<evidence type="ECO:0000259" key="2">
    <source>
        <dbReference type="Pfam" id="PF10756"/>
    </source>
</evidence>
<feature type="transmembrane region" description="Helical" evidence="1">
    <location>
        <begin position="41"/>
        <end position="58"/>
    </location>
</feature>
<dbReference type="InterPro" id="IPR019692">
    <property type="entry name" value="CFP-6_PH"/>
</dbReference>
<organism evidence="3 4">
    <name type="scientific">Mycolicibacterium brumae</name>
    <dbReference type="NCBI Taxonomy" id="85968"/>
    <lineage>
        <taxon>Bacteria</taxon>
        <taxon>Bacillati</taxon>
        <taxon>Actinomycetota</taxon>
        <taxon>Actinomycetes</taxon>
        <taxon>Mycobacteriales</taxon>
        <taxon>Mycobacteriaceae</taxon>
        <taxon>Mycolicibacterium</taxon>
    </lineage>
</organism>
<reference evidence="3 4" key="1">
    <citation type="journal article" date="2017" name="Infect. Genet. Evol.">
        <title>The new phylogeny of the genus Mycobacterium: The old and the news.</title>
        <authorList>
            <person name="Tortoli E."/>
            <person name="Fedrizzi T."/>
            <person name="Meehan C.J."/>
            <person name="Trovato A."/>
            <person name="Grottola A."/>
            <person name="Giacobazzi E."/>
            <person name="Serpini G.F."/>
            <person name="Tagliazucchi S."/>
            <person name="Fabio A."/>
            <person name="Bettua C."/>
            <person name="Bertorelli R."/>
            <person name="Frascaro F."/>
            <person name="De Sanctis V."/>
            <person name="Pecorari M."/>
            <person name="Jousson O."/>
            <person name="Segata N."/>
            <person name="Cirillo D.M."/>
        </authorList>
    </citation>
    <scope>NUCLEOTIDE SEQUENCE [LARGE SCALE GENOMIC DNA]</scope>
    <source>
        <strain evidence="3 4">CIP1034565</strain>
    </source>
</reference>
<dbReference type="OrthoDB" id="4381453at2"/>
<proteinExistence type="predicted"/>
<keyword evidence="1" id="KW-0812">Transmembrane</keyword>
<dbReference type="AlphaFoldDB" id="A0A2G5P5G0"/>
<comment type="caution">
    <text evidence="3">The sequence shown here is derived from an EMBL/GenBank/DDBJ whole genome shotgun (WGS) entry which is preliminary data.</text>
</comment>
<gene>
    <name evidence="3" type="ORF">CQY22_016160</name>
</gene>
<keyword evidence="4" id="KW-1185">Reference proteome</keyword>
<evidence type="ECO:0000256" key="1">
    <source>
        <dbReference type="SAM" id="Phobius"/>
    </source>
</evidence>
<feature type="transmembrane region" description="Helical" evidence="1">
    <location>
        <begin position="12"/>
        <end position="34"/>
    </location>
</feature>
<keyword evidence="1" id="KW-1133">Transmembrane helix</keyword>
<evidence type="ECO:0000313" key="4">
    <source>
        <dbReference type="Proteomes" id="UP000230551"/>
    </source>
</evidence>
<name>A0A2G5P5G0_9MYCO</name>
<feature type="domain" description="Low molecular weight protein antigen 6 PH" evidence="2">
    <location>
        <begin position="61"/>
        <end position="137"/>
    </location>
</feature>
<sequence length="147" mass="16132">MSPTEQASWGPQSAGVVVIGVAGLALLCGSVTLASDPPGRLLTGIGGVGLVVFAVLTWRARPKIAVTDDGLMLRGWFGTQQVSRDELELVRISEFRRFGRRQRMLEIETTDDRLRVYTRWDLGVDPIQVLDTLTAAGLAKPRRQRDS</sequence>
<dbReference type="STRING" id="85968.GCA_900073015_00843"/>
<protein>
    <recommendedName>
        <fullName evidence="2">Low molecular weight protein antigen 6 PH domain-containing protein</fullName>
    </recommendedName>
</protein>
<dbReference type="Proteomes" id="UP000230551">
    <property type="component" value="Unassembled WGS sequence"/>
</dbReference>
<keyword evidence="1" id="KW-0472">Membrane</keyword>
<dbReference type="EMBL" id="PDCN02000027">
    <property type="protein sequence ID" value="PIB73572.1"/>
    <property type="molecule type" value="Genomic_DNA"/>
</dbReference>
<dbReference type="Pfam" id="PF10756">
    <property type="entry name" value="bPH_6"/>
    <property type="match status" value="1"/>
</dbReference>
<evidence type="ECO:0000313" key="3">
    <source>
        <dbReference type="EMBL" id="PIB73572.1"/>
    </source>
</evidence>
<dbReference type="RefSeq" id="WP_090586501.1">
    <property type="nucleotide sequence ID" value="NZ_CP104302.1"/>
</dbReference>
<accession>A0A2G5P5G0</accession>